<evidence type="ECO:0000256" key="2">
    <source>
        <dbReference type="ARBA" id="ARBA00023125"/>
    </source>
</evidence>
<dbReference type="SUPFAM" id="SSF47413">
    <property type="entry name" value="lambda repressor-like DNA-binding domains"/>
    <property type="match status" value="1"/>
</dbReference>
<dbReference type="InterPro" id="IPR001387">
    <property type="entry name" value="Cro/C1-type_HTH"/>
</dbReference>
<evidence type="ECO:0000256" key="3">
    <source>
        <dbReference type="ARBA" id="ARBA00023163"/>
    </source>
</evidence>
<dbReference type="InterPro" id="IPR039418">
    <property type="entry name" value="LexA-like"/>
</dbReference>
<dbReference type="AlphaFoldDB" id="A0A212J4Z7"/>
<dbReference type="PANTHER" id="PTHR40661">
    <property type="match status" value="1"/>
</dbReference>
<dbReference type="EMBL" id="FLUQ01000001">
    <property type="protein sequence ID" value="SBV94245.1"/>
    <property type="molecule type" value="Genomic_DNA"/>
</dbReference>
<proteinExistence type="predicted"/>
<evidence type="ECO:0000256" key="1">
    <source>
        <dbReference type="ARBA" id="ARBA00023015"/>
    </source>
</evidence>
<feature type="domain" description="HTH cro/C1-type" evidence="4">
    <location>
        <begin position="20"/>
        <end position="63"/>
    </location>
</feature>
<gene>
    <name evidence="5" type="ORF">KL86DPRO_10666</name>
</gene>
<dbReference type="Gene3D" id="1.10.260.40">
    <property type="entry name" value="lambda repressor-like DNA-binding domains"/>
    <property type="match status" value="1"/>
</dbReference>
<dbReference type="CDD" id="cd06529">
    <property type="entry name" value="S24_LexA-like"/>
    <property type="match status" value="1"/>
</dbReference>
<evidence type="ECO:0000259" key="4">
    <source>
        <dbReference type="PROSITE" id="PS50943"/>
    </source>
</evidence>
<dbReference type="Pfam" id="PF07022">
    <property type="entry name" value="Phage_CI_repr"/>
    <property type="match status" value="1"/>
</dbReference>
<dbReference type="SUPFAM" id="SSF51306">
    <property type="entry name" value="LexA/Signal peptidase"/>
    <property type="match status" value="1"/>
</dbReference>
<organism evidence="5">
    <name type="scientific">uncultured delta proteobacterium</name>
    <dbReference type="NCBI Taxonomy" id="34034"/>
    <lineage>
        <taxon>Bacteria</taxon>
        <taxon>Deltaproteobacteria</taxon>
        <taxon>environmental samples</taxon>
    </lineage>
</organism>
<dbReference type="GO" id="GO:0003677">
    <property type="term" value="F:DNA binding"/>
    <property type="evidence" value="ECO:0007669"/>
    <property type="project" value="UniProtKB-KW"/>
</dbReference>
<dbReference type="InterPro" id="IPR010982">
    <property type="entry name" value="Lambda_DNA-bd_dom_sf"/>
</dbReference>
<name>A0A212J4Z7_9DELT</name>
<keyword evidence="3" id="KW-0804">Transcription</keyword>
<sequence>MVIPFDAFFRRVAESTDIATQMDLARALGVNRSAITQAKLRDAVPSKWILALSRRYGISPDWLEFGTKAPEHQRTPQREQRPPLALPDVSLETVLVPKVRATLCAGGGSLELEAVPVSEHPLPRAWLSRMGQPNAMVFMDVIGNSMEPGIRDGDMVLVDQSRTEMAAKTVLAVGYEDAIFIKRLEKRSNGLAMLSDNPEYGPVEIAGDELASFRVIGKVVWLCRDCRYA</sequence>
<dbReference type="PROSITE" id="PS50943">
    <property type="entry name" value="HTH_CROC1"/>
    <property type="match status" value="1"/>
</dbReference>
<dbReference type="InterPro" id="IPR036286">
    <property type="entry name" value="LexA/Signal_pep-like_sf"/>
</dbReference>
<keyword evidence="2" id="KW-0238">DNA-binding</keyword>
<protein>
    <submittedName>
        <fullName evidence="5">Bacteriophage CI repressor helix-turn-helix domain protein</fullName>
    </submittedName>
</protein>
<dbReference type="InterPro" id="IPR015927">
    <property type="entry name" value="Peptidase_S24_S26A/B/C"/>
</dbReference>
<evidence type="ECO:0000313" key="5">
    <source>
        <dbReference type="EMBL" id="SBV94245.1"/>
    </source>
</evidence>
<keyword evidence="1" id="KW-0805">Transcription regulation</keyword>
<dbReference type="GO" id="GO:0045892">
    <property type="term" value="P:negative regulation of DNA-templated transcription"/>
    <property type="evidence" value="ECO:0007669"/>
    <property type="project" value="InterPro"/>
</dbReference>
<dbReference type="Gene3D" id="2.10.109.10">
    <property type="entry name" value="Umud Fragment, subunit A"/>
    <property type="match status" value="1"/>
</dbReference>
<accession>A0A212J4Z7</accession>
<reference evidence="5" key="1">
    <citation type="submission" date="2016-04" db="EMBL/GenBank/DDBJ databases">
        <authorList>
            <person name="Evans L.H."/>
            <person name="Alamgir A."/>
            <person name="Owens N."/>
            <person name="Weber N.D."/>
            <person name="Virtaneva K."/>
            <person name="Barbian K."/>
            <person name="Babar A."/>
            <person name="Rosenke K."/>
        </authorList>
    </citation>
    <scope>NUCLEOTIDE SEQUENCE</scope>
    <source>
        <strain evidence="5">86</strain>
    </source>
</reference>
<dbReference type="InterPro" id="IPR010744">
    <property type="entry name" value="Phage_CI_N"/>
</dbReference>
<dbReference type="CDD" id="cd00093">
    <property type="entry name" value="HTH_XRE"/>
    <property type="match status" value="1"/>
</dbReference>
<dbReference type="Pfam" id="PF00717">
    <property type="entry name" value="Peptidase_S24"/>
    <property type="match status" value="1"/>
</dbReference>
<dbReference type="PANTHER" id="PTHR40661:SF3">
    <property type="entry name" value="FELS-1 PROPHAGE TRANSCRIPTIONAL REGULATOR"/>
    <property type="match status" value="1"/>
</dbReference>